<sequence>MRKLYLVLLPICLLSFYTCNDGDIITVEFDFDDTFSVCSGTDALVFYKTKDDPSESLSIKIASLSLADILAVGDDNIYEEDFSLSSTNPFNYRTYSNSSLPTSGLFCSEIPLSSVKITKDIESTSGTVKIKTVLTEDDNDGIPAALEDINGNGNLDDDDTDGDGIPNYLDVDDDGDNVLTINEKPDPDGDGNLSDALDTDGDGIPNYLDNDDDNDGVLTRDEENESQDQNPSNDITNSLIGADYLNPAIATKVTATKYREHTIYQTYVVTLTVSNFDLQIISLDVFDFGTLENSALSTSRKLTPTF</sequence>
<evidence type="ECO:0000256" key="2">
    <source>
        <dbReference type="SAM" id="SignalP"/>
    </source>
</evidence>
<feature type="signal peptide" evidence="2">
    <location>
        <begin position="1"/>
        <end position="20"/>
    </location>
</feature>
<feature type="compositionally biased region" description="Polar residues" evidence="1">
    <location>
        <begin position="227"/>
        <end position="238"/>
    </location>
</feature>
<protein>
    <recommendedName>
        <fullName evidence="5">Thrombospondin type 3 repeat-containing protein</fullName>
    </recommendedName>
</protein>
<organism evidence="3 4">
    <name type="scientific">Mariniflexile aquimaris</name>
    <dbReference type="NCBI Taxonomy" id="881009"/>
    <lineage>
        <taxon>Bacteria</taxon>
        <taxon>Pseudomonadati</taxon>
        <taxon>Bacteroidota</taxon>
        <taxon>Flavobacteriia</taxon>
        <taxon>Flavobacteriales</taxon>
        <taxon>Flavobacteriaceae</taxon>
        <taxon>Mariniflexile</taxon>
    </lineage>
</organism>
<proteinExistence type="predicted"/>
<dbReference type="Proteomes" id="UP001597011">
    <property type="component" value="Unassembled WGS sequence"/>
</dbReference>
<dbReference type="RefSeq" id="WP_379942649.1">
    <property type="nucleotide sequence ID" value="NZ_JBHTIB010000012.1"/>
</dbReference>
<evidence type="ECO:0000313" key="4">
    <source>
        <dbReference type="Proteomes" id="UP001597011"/>
    </source>
</evidence>
<keyword evidence="4" id="KW-1185">Reference proteome</keyword>
<gene>
    <name evidence="3" type="ORF">ACFQ0I_12215</name>
</gene>
<comment type="caution">
    <text evidence="3">The sequence shown here is derived from an EMBL/GenBank/DDBJ whole genome shotgun (WGS) entry which is preliminary data.</text>
</comment>
<evidence type="ECO:0000313" key="3">
    <source>
        <dbReference type="EMBL" id="MFD0836534.1"/>
    </source>
</evidence>
<keyword evidence="2" id="KW-0732">Signal</keyword>
<accession>A0ABW3BVG7</accession>
<dbReference type="EMBL" id="JBHTIB010000012">
    <property type="protein sequence ID" value="MFD0836534.1"/>
    <property type="molecule type" value="Genomic_DNA"/>
</dbReference>
<evidence type="ECO:0000256" key="1">
    <source>
        <dbReference type="SAM" id="MobiDB-lite"/>
    </source>
</evidence>
<name>A0ABW3BVG7_9FLAO</name>
<feature type="region of interest" description="Disordered" evidence="1">
    <location>
        <begin position="148"/>
        <end position="238"/>
    </location>
</feature>
<reference evidence="4" key="1">
    <citation type="journal article" date="2019" name="Int. J. Syst. Evol. Microbiol.">
        <title>The Global Catalogue of Microorganisms (GCM) 10K type strain sequencing project: providing services to taxonomists for standard genome sequencing and annotation.</title>
        <authorList>
            <consortium name="The Broad Institute Genomics Platform"/>
            <consortium name="The Broad Institute Genome Sequencing Center for Infectious Disease"/>
            <person name="Wu L."/>
            <person name="Ma J."/>
        </authorList>
    </citation>
    <scope>NUCLEOTIDE SEQUENCE [LARGE SCALE GENOMIC DNA]</scope>
    <source>
        <strain evidence="4">CCUG 60529</strain>
    </source>
</reference>
<feature type="chain" id="PRO_5046675589" description="Thrombospondin type 3 repeat-containing protein" evidence="2">
    <location>
        <begin position="21"/>
        <end position="306"/>
    </location>
</feature>
<evidence type="ECO:0008006" key="5">
    <source>
        <dbReference type="Google" id="ProtNLM"/>
    </source>
</evidence>